<evidence type="ECO:0000313" key="1">
    <source>
        <dbReference type="EMBL" id="ALV40610.1"/>
    </source>
</evidence>
<reference evidence="1 2" key="1">
    <citation type="submission" date="2015-12" db="EMBL/GenBank/DDBJ databases">
        <authorList>
            <person name="Shamseldin A."/>
            <person name="Moawad H."/>
            <person name="Abd El-Rahim W.M."/>
            <person name="Sadowsky M.J."/>
        </authorList>
    </citation>
    <scope>NUCLEOTIDE SEQUENCE [LARGE SCALE GENOMIC DNA]</scope>
    <source>
        <strain evidence="1 2">Ar51</strain>
    </source>
</reference>
<dbReference type="KEGG" id="psul:AU252_05020"/>
<evidence type="ECO:0000313" key="2">
    <source>
        <dbReference type="Proteomes" id="UP000065151"/>
    </source>
</evidence>
<dbReference type="AlphaFoldDB" id="A0A0U2X9F4"/>
<sequence>MSVRDRVARHRLAMRERGFRQIQMWVPDARTEEFKREARRQAMAVAAADRAGDDQDFVEQISEDWPE</sequence>
<dbReference type="EMBL" id="CP013747">
    <property type="protein sequence ID" value="ALV40610.1"/>
    <property type="molecule type" value="Genomic_DNA"/>
</dbReference>
<dbReference type="Proteomes" id="UP000065151">
    <property type="component" value="Chromosome"/>
</dbReference>
<accession>A0A0U2X9F4</accession>
<dbReference type="Pfam" id="PF11455">
    <property type="entry name" value="MazE-like"/>
    <property type="match status" value="1"/>
</dbReference>
<name>A0A0U2X9F4_9MICC</name>
<organism evidence="1">
    <name type="scientific">Pseudarthrobacter sulfonivorans</name>
    <dbReference type="NCBI Taxonomy" id="121292"/>
    <lineage>
        <taxon>Bacteria</taxon>
        <taxon>Bacillati</taxon>
        <taxon>Actinomycetota</taxon>
        <taxon>Actinomycetes</taxon>
        <taxon>Micrococcales</taxon>
        <taxon>Micrococcaceae</taxon>
        <taxon>Pseudarthrobacter</taxon>
    </lineage>
</organism>
<dbReference type="InterPro" id="IPR021558">
    <property type="entry name" value="MazE-like"/>
</dbReference>
<gene>
    <name evidence="1" type="ORF">AU252_05020</name>
</gene>
<proteinExistence type="predicted"/>
<dbReference type="RefSeq" id="WP_058929780.1">
    <property type="nucleotide sequence ID" value="NZ_CP013747.1"/>
</dbReference>
<protein>
    <submittedName>
        <fullName evidence="1">Antitoxin MazE</fullName>
    </submittedName>
</protein>